<accession>A0ACD5V5E2</accession>
<organism evidence="1 2">
    <name type="scientific">Avena sativa</name>
    <name type="common">Oat</name>
    <dbReference type="NCBI Taxonomy" id="4498"/>
    <lineage>
        <taxon>Eukaryota</taxon>
        <taxon>Viridiplantae</taxon>
        <taxon>Streptophyta</taxon>
        <taxon>Embryophyta</taxon>
        <taxon>Tracheophyta</taxon>
        <taxon>Spermatophyta</taxon>
        <taxon>Magnoliopsida</taxon>
        <taxon>Liliopsida</taxon>
        <taxon>Poales</taxon>
        <taxon>Poaceae</taxon>
        <taxon>BOP clade</taxon>
        <taxon>Pooideae</taxon>
        <taxon>Poodae</taxon>
        <taxon>Poeae</taxon>
        <taxon>Poeae Chloroplast Group 1 (Aveneae type)</taxon>
        <taxon>Aveninae</taxon>
        <taxon>Avena</taxon>
    </lineage>
</organism>
<protein>
    <submittedName>
        <fullName evidence="1">Uncharacterized protein</fullName>
    </submittedName>
</protein>
<reference evidence="1" key="2">
    <citation type="submission" date="2025-09" db="UniProtKB">
        <authorList>
            <consortium name="EnsemblPlants"/>
        </authorList>
    </citation>
    <scope>IDENTIFICATION</scope>
</reference>
<reference evidence="1" key="1">
    <citation type="submission" date="2021-05" db="EMBL/GenBank/DDBJ databases">
        <authorList>
            <person name="Scholz U."/>
            <person name="Mascher M."/>
            <person name="Fiebig A."/>
        </authorList>
    </citation>
    <scope>NUCLEOTIDE SEQUENCE [LARGE SCALE GENOMIC DNA]</scope>
</reference>
<name>A0ACD5V5E2_AVESA</name>
<keyword evidence="2" id="KW-1185">Reference proteome</keyword>
<evidence type="ECO:0000313" key="2">
    <source>
        <dbReference type="Proteomes" id="UP001732700"/>
    </source>
</evidence>
<dbReference type="EnsemblPlants" id="AVESA.00010b.r2.2DG0383120.1">
    <property type="protein sequence ID" value="AVESA.00010b.r2.2DG0383120.1.CDS.1"/>
    <property type="gene ID" value="AVESA.00010b.r2.2DG0383120"/>
</dbReference>
<proteinExistence type="predicted"/>
<evidence type="ECO:0000313" key="1">
    <source>
        <dbReference type="EnsemblPlants" id="AVESA.00010b.r2.2DG0383120.1.CDS.1"/>
    </source>
</evidence>
<dbReference type="Proteomes" id="UP001732700">
    <property type="component" value="Chromosome 2D"/>
</dbReference>
<sequence>MLEMVSHPEPNLFLHHGSYYFHDDQVGLLRFRANRPDDLDAYKIATLRTDDLNPRMSRCNLYTYDSQSKTWDGKVAVLADQQYEDQVAGQHCYMVMNIGGDVGTMGWVDLEQGIILCDLLGGKEDSPTSRLIHYVPLPDAGPVKKKNILRGHSRRYRSVAAVHGRIEYVEVQIHVRPGPRPRRLHGTYFSAGWTVVRWSTTVAAGSSGWQMDSKLSSSDITVPADMAVLLPTLPEDIDKGTSTLERLHVGHPTISLGDDSDIVYFMAKIDEMEEEAWVIAVNTKKKVLQGVTEFAPRCRYSMEFTYMPSTISKYLTPALTKVNM</sequence>